<evidence type="ECO:0000313" key="2">
    <source>
        <dbReference type="Proteomes" id="UP000196521"/>
    </source>
</evidence>
<accession>A0A6J7ZFP1</accession>
<protein>
    <submittedName>
        <fullName evidence="1">Uncharacterized protein</fullName>
    </submittedName>
</protein>
<name>A0A6J7ZFP1_PLARU</name>
<proteinExistence type="predicted"/>
<organism evidence="1 2">
    <name type="scientific">Planktothrix rubescens CCAP 1459/22</name>
    <dbReference type="NCBI Taxonomy" id="329571"/>
    <lineage>
        <taxon>Bacteria</taxon>
        <taxon>Bacillati</taxon>
        <taxon>Cyanobacteriota</taxon>
        <taxon>Cyanophyceae</taxon>
        <taxon>Oscillatoriophycideae</taxon>
        <taxon>Oscillatoriales</taxon>
        <taxon>Microcoleaceae</taxon>
        <taxon>Planktothrix</taxon>
    </lineage>
</organism>
<dbReference type="Proteomes" id="UP000196521">
    <property type="component" value="Chromosome"/>
</dbReference>
<gene>
    <name evidence="1" type="ORF">PLAN_30002</name>
</gene>
<dbReference type="EMBL" id="LR812490">
    <property type="protein sequence ID" value="CAC5342706.1"/>
    <property type="molecule type" value="Genomic_DNA"/>
</dbReference>
<dbReference type="EMBL" id="CZCZ02000013">
    <property type="protein sequence ID" value="CAC5342706.1"/>
    <property type="molecule type" value="Genomic_DNA"/>
</dbReference>
<keyword evidence="2" id="KW-1185">Reference proteome</keyword>
<comment type="caution">
    <text evidence="1">The sequence shown here is derived from an EMBL/GenBank/DDBJ whole genome shotgun (WGS) entry which is preliminary data.</text>
</comment>
<evidence type="ECO:0000313" key="1">
    <source>
        <dbReference type="EMBL" id="CAC5342706.1"/>
    </source>
</evidence>
<dbReference type="AlphaFoldDB" id="A0A6J7ZFP1"/>
<reference evidence="1" key="1">
    <citation type="submission" date="2020-05" db="EMBL/GenBank/DDBJ databases">
        <authorList>
            <consortium name="Genoscope - CEA"/>
            <person name="William W."/>
        </authorList>
    </citation>
    <scope>NUCLEOTIDE SEQUENCE [LARGE SCALE GENOMIC DNA]</scope>
    <source>
        <strain evidence="1">PCC 7821</strain>
    </source>
</reference>
<sequence length="39" mass="4854">MILFYSIIYNLKQNFKFNLLLICLPIVKLIWDRYSYQPK</sequence>